<dbReference type="InterPro" id="IPR001345">
    <property type="entry name" value="PG/BPGM_mutase_AS"/>
</dbReference>
<gene>
    <name evidence="1" type="ORF">NCTC11535_00204</name>
</gene>
<dbReference type="Proteomes" id="UP000250006">
    <property type="component" value="Unassembled WGS sequence"/>
</dbReference>
<dbReference type="SMART" id="SM00855">
    <property type="entry name" value="PGAM"/>
    <property type="match status" value="1"/>
</dbReference>
<dbReference type="EMBL" id="UAPQ01000001">
    <property type="protein sequence ID" value="SPT52553.1"/>
    <property type="molecule type" value="Genomic_DNA"/>
</dbReference>
<comment type="caution">
    <text evidence="1">The sequence shown here is derived from an EMBL/GenBank/DDBJ whole genome shotgun (WGS) entry which is preliminary data.</text>
</comment>
<evidence type="ECO:0000313" key="1">
    <source>
        <dbReference type="EMBL" id="SPT52553.1"/>
    </source>
</evidence>
<dbReference type="InterPro" id="IPR013078">
    <property type="entry name" value="His_Pase_superF_clade-1"/>
</dbReference>
<protein>
    <submittedName>
        <fullName evidence="1">Phosphoglyceromutase</fullName>
    </submittedName>
</protein>
<name>A0ABY1VL59_9ACTO</name>
<keyword evidence="2" id="KW-1185">Reference proteome</keyword>
<reference evidence="1 2" key="1">
    <citation type="submission" date="2018-06" db="EMBL/GenBank/DDBJ databases">
        <authorList>
            <consortium name="Pathogen Informatics"/>
            <person name="Doyle S."/>
        </authorList>
    </citation>
    <scope>NUCLEOTIDE SEQUENCE [LARGE SCALE GENOMIC DNA]</scope>
    <source>
        <strain evidence="1 2">NCTC11535</strain>
    </source>
</reference>
<sequence length="202" mass="22378">MTDLLLWRHGQTDYNAQARVQGQVDIPLNETGWEQARQAAPGLAALQPARIVSSPLERARQTASTLAELTGLSVSLDEGLMERGFGQWEGLNRAQMTEAWPEQYAAWRRGEDPQGVGVETRDHTAIRVGRALLRVVELAEEAGEDLVVAVAHGSALTLGVTYLLGLDPSAWFGLRGLDNCHYARLRRSDREPSWHMVAWNLN</sequence>
<dbReference type="PANTHER" id="PTHR48100:SF62">
    <property type="entry name" value="GLUCOSYL-3-PHOSPHOGLYCERATE PHOSPHATASE"/>
    <property type="match status" value="1"/>
</dbReference>
<dbReference type="InterPro" id="IPR050275">
    <property type="entry name" value="PGM_Phosphatase"/>
</dbReference>
<dbReference type="CDD" id="cd07067">
    <property type="entry name" value="HP_PGM_like"/>
    <property type="match status" value="1"/>
</dbReference>
<proteinExistence type="predicted"/>
<dbReference type="InterPro" id="IPR029033">
    <property type="entry name" value="His_PPase_superfam"/>
</dbReference>
<evidence type="ECO:0000313" key="2">
    <source>
        <dbReference type="Proteomes" id="UP000250006"/>
    </source>
</evidence>
<dbReference type="PANTHER" id="PTHR48100">
    <property type="entry name" value="BROAD-SPECIFICITY PHOSPHATASE YOR283W-RELATED"/>
    <property type="match status" value="1"/>
</dbReference>
<dbReference type="SUPFAM" id="SSF53254">
    <property type="entry name" value="Phosphoglycerate mutase-like"/>
    <property type="match status" value="1"/>
</dbReference>
<organism evidence="1 2">
    <name type="scientific">Actinomyces bovis</name>
    <dbReference type="NCBI Taxonomy" id="1658"/>
    <lineage>
        <taxon>Bacteria</taxon>
        <taxon>Bacillati</taxon>
        <taxon>Actinomycetota</taxon>
        <taxon>Actinomycetes</taxon>
        <taxon>Actinomycetales</taxon>
        <taxon>Actinomycetaceae</taxon>
        <taxon>Actinomyces</taxon>
    </lineage>
</organism>
<dbReference type="Gene3D" id="3.40.50.1240">
    <property type="entry name" value="Phosphoglycerate mutase-like"/>
    <property type="match status" value="1"/>
</dbReference>
<accession>A0ABY1VL59</accession>
<dbReference type="RefSeq" id="WP_111835546.1">
    <property type="nucleotide sequence ID" value="NZ_UAPQ01000001.1"/>
</dbReference>
<dbReference type="Pfam" id="PF00300">
    <property type="entry name" value="His_Phos_1"/>
    <property type="match status" value="1"/>
</dbReference>
<dbReference type="PROSITE" id="PS00175">
    <property type="entry name" value="PG_MUTASE"/>
    <property type="match status" value="1"/>
</dbReference>